<dbReference type="CDD" id="cd06558">
    <property type="entry name" value="crotonase-like"/>
    <property type="match status" value="1"/>
</dbReference>
<dbReference type="InterPro" id="IPR014748">
    <property type="entry name" value="Enoyl-CoA_hydra_C"/>
</dbReference>
<dbReference type="Pfam" id="PF12937">
    <property type="entry name" value="F-box-like"/>
    <property type="match status" value="1"/>
</dbReference>
<dbReference type="InterPro" id="IPR045002">
    <property type="entry name" value="Ech1-like"/>
</dbReference>
<dbReference type="InterPro" id="IPR001810">
    <property type="entry name" value="F-box_dom"/>
</dbReference>
<dbReference type="PANTHER" id="PTHR43149:SF1">
    <property type="entry name" value="DELTA(3,5)-DELTA(2,4)-DIENOYL-COA ISOMERASE, MITOCHONDRIAL"/>
    <property type="match status" value="1"/>
</dbReference>
<organism evidence="9 10">
    <name type="scientific">Porites lobata</name>
    <dbReference type="NCBI Taxonomy" id="104759"/>
    <lineage>
        <taxon>Eukaryota</taxon>
        <taxon>Metazoa</taxon>
        <taxon>Cnidaria</taxon>
        <taxon>Anthozoa</taxon>
        <taxon>Hexacorallia</taxon>
        <taxon>Scleractinia</taxon>
        <taxon>Fungiina</taxon>
        <taxon>Poritidae</taxon>
        <taxon>Porites</taxon>
    </lineage>
</organism>
<keyword evidence="4" id="KW-0276">Fatty acid metabolism</keyword>
<evidence type="ECO:0000313" key="10">
    <source>
        <dbReference type="Proteomes" id="UP001159405"/>
    </source>
</evidence>
<evidence type="ECO:0000256" key="7">
    <source>
        <dbReference type="ARBA" id="ARBA00023235"/>
    </source>
</evidence>
<dbReference type="Gene3D" id="3.40.50.300">
    <property type="entry name" value="P-loop containing nucleotide triphosphate hydrolases"/>
    <property type="match status" value="1"/>
</dbReference>
<keyword evidence="6" id="KW-0342">GTP-binding</keyword>
<evidence type="ECO:0000256" key="6">
    <source>
        <dbReference type="ARBA" id="ARBA00023134"/>
    </source>
</evidence>
<comment type="similarity">
    <text evidence="2">Belongs to the enoyl-CoA hydratase/isomerase family.</text>
</comment>
<dbReference type="PROSITE" id="PS51417">
    <property type="entry name" value="ARF"/>
    <property type="match status" value="1"/>
</dbReference>
<dbReference type="Pfam" id="PF00025">
    <property type="entry name" value="Arf"/>
    <property type="match status" value="1"/>
</dbReference>
<evidence type="ECO:0000313" key="9">
    <source>
        <dbReference type="EMBL" id="CAH3036569.1"/>
    </source>
</evidence>
<dbReference type="PROSITE" id="PS50181">
    <property type="entry name" value="FBOX"/>
    <property type="match status" value="1"/>
</dbReference>
<dbReference type="InterPro" id="IPR009360">
    <property type="entry name" value="Isy1"/>
</dbReference>
<dbReference type="InterPro" id="IPR027417">
    <property type="entry name" value="P-loop_NTPase"/>
</dbReference>
<comment type="pathway">
    <text evidence="1">Lipid metabolism; fatty acid beta-oxidation.</text>
</comment>
<dbReference type="Proteomes" id="UP001159405">
    <property type="component" value="Unassembled WGS sequence"/>
</dbReference>
<keyword evidence="5" id="KW-0443">Lipid metabolism</keyword>
<evidence type="ECO:0000256" key="2">
    <source>
        <dbReference type="ARBA" id="ARBA00005254"/>
    </source>
</evidence>
<dbReference type="EMBL" id="CALNXK010000004">
    <property type="protein sequence ID" value="CAH3036569.1"/>
    <property type="molecule type" value="Genomic_DNA"/>
</dbReference>
<keyword evidence="10" id="KW-1185">Reference proteome</keyword>
<reference evidence="9 10" key="1">
    <citation type="submission" date="2022-05" db="EMBL/GenBank/DDBJ databases">
        <authorList>
            <consortium name="Genoscope - CEA"/>
            <person name="William W."/>
        </authorList>
    </citation>
    <scope>NUCLEOTIDE SEQUENCE [LARGE SCALE GENOMIC DNA]</scope>
</reference>
<dbReference type="Gene3D" id="3.90.226.10">
    <property type="entry name" value="2-enoyl-CoA Hydratase, Chain A, domain 1"/>
    <property type="match status" value="1"/>
</dbReference>
<comment type="caution">
    <text evidence="9">The sequence shown here is derived from an EMBL/GenBank/DDBJ whole genome shotgun (WGS) entry which is preliminary data.</text>
</comment>
<dbReference type="InterPro" id="IPR006689">
    <property type="entry name" value="Small_GTPase_ARF/SAR"/>
</dbReference>
<evidence type="ECO:0000256" key="3">
    <source>
        <dbReference type="ARBA" id="ARBA00022741"/>
    </source>
</evidence>
<dbReference type="Gene3D" id="1.10.12.10">
    <property type="entry name" value="Lyase 2-enoyl-coa Hydratase, Chain A, domain 2"/>
    <property type="match status" value="1"/>
</dbReference>
<keyword evidence="7" id="KW-0413">Isomerase</keyword>
<dbReference type="InterPro" id="IPR001753">
    <property type="entry name" value="Enoyl-CoA_hydra/iso"/>
</dbReference>
<gene>
    <name evidence="9" type="ORF">PLOB_00031057</name>
</gene>
<dbReference type="SUPFAM" id="SSF81383">
    <property type="entry name" value="F-box domain"/>
    <property type="match status" value="1"/>
</dbReference>
<evidence type="ECO:0000256" key="1">
    <source>
        <dbReference type="ARBA" id="ARBA00005005"/>
    </source>
</evidence>
<keyword evidence="3" id="KW-0547">Nucleotide-binding</keyword>
<dbReference type="NCBIfam" id="NF004794">
    <property type="entry name" value="PRK06142.1"/>
    <property type="match status" value="1"/>
</dbReference>
<name>A0ABN8MUW2_9CNID</name>
<protein>
    <recommendedName>
        <fullName evidence="8">F-box domain-containing protein</fullName>
    </recommendedName>
</protein>
<dbReference type="PANTHER" id="PTHR43149">
    <property type="entry name" value="ENOYL-COA HYDRATASE"/>
    <property type="match status" value="1"/>
</dbReference>
<evidence type="ECO:0000256" key="4">
    <source>
        <dbReference type="ARBA" id="ARBA00022832"/>
    </source>
</evidence>
<dbReference type="Gene3D" id="1.20.1280.50">
    <property type="match status" value="1"/>
</dbReference>
<sequence length="923" mass="104863">MARNCEKKLVGLNRLWLEKQRKDELEKRPKRPHLSSLNSASEVKKWIPGIKREIDYCLDQISGARQHRYPDTKMKEFERKVEELEKEYKRFVKKVYELDPSTTGIPWQPRGYTSKRKNMESYSAETIPKKICTPLIDEEVGESKFLPPGLFSDRVYFHVYLLSLIKFVMLLQGPDLKSGSDDVELITSKGADAKSGCVLNDMKLVQLKRSTHSSLQFHQASSPTLLSMGFNAHLTGIVHQRVENYWKAQIGRTTNGNMRDSQQDSSQLISGLNSEKTFLETATYPIRFLLKFYETTMMEVKEITVQPSKGIATWTRADVGKRVIVREPLTSEFGFHELPINLQLKIFSYLDAKSVCTAAMTCHYWSMLSEDKVLWMNLLQRNMHKWSSMGYQSCPSTYLEARSDLTLKQIYLRCCPECRSLRRSRQSGFKSVVFYNLQNLSSFFRRKSPRVVMFGPGLECDARGLVRQLLHDHTSPFEIMGMFPGQFDGTGSGLCLKFENMEFNLITLYASNMKEREANARLGRPRLSKLLVDVEDAEDGDDESQQSDTRLRHTVRELCKTVDAFIYVVDASADSQRVNLGDRELSAMLNENWTQSDAPLLVLSTVSTTSTPSLSCATVVELLQLRRFNRPWQVNSACVENLDGIHPGIKWLLTSCINQNPQEHVIQVELNRPDKRNAMNKTFWREMVECFHQISDDSECRAVVLTGAGKLFTAGLDLMDMASDIMNNPGNDPSRRAHFMRKLILNLQESFLVIEKCPQPVIAAVHSGCVGGGIDMICSCDVRLCSADAWFEIREVDIGLAADLGTLQKFPRIIGNDSLARELCFTGRRFTAQEAKEFGFVSRICPDRDSLVKDAVDLASQISKKSPIAMSGTKHNLNYSRDHSTKEGLEYMATWNMAMLQTEDILKAVQAGMSKEEAVFSKL</sequence>
<evidence type="ECO:0000256" key="5">
    <source>
        <dbReference type="ARBA" id="ARBA00023098"/>
    </source>
</evidence>
<dbReference type="Pfam" id="PF06246">
    <property type="entry name" value="Isy1"/>
    <property type="match status" value="1"/>
</dbReference>
<dbReference type="InterPro" id="IPR029045">
    <property type="entry name" value="ClpP/crotonase-like_dom_sf"/>
</dbReference>
<dbReference type="Pfam" id="PF00378">
    <property type="entry name" value="ECH_1"/>
    <property type="match status" value="1"/>
</dbReference>
<feature type="domain" description="F-box" evidence="8">
    <location>
        <begin position="332"/>
        <end position="378"/>
    </location>
</feature>
<dbReference type="InterPro" id="IPR036047">
    <property type="entry name" value="F-box-like_dom_sf"/>
</dbReference>
<dbReference type="SUPFAM" id="SSF52096">
    <property type="entry name" value="ClpP/crotonase"/>
    <property type="match status" value="1"/>
</dbReference>
<accession>A0ABN8MUW2</accession>
<evidence type="ECO:0000259" key="8">
    <source>
        <dbReference type="PROSITE" id="PS50181"/>
    </source>
</evidence>
<proteinExistence type="inferred from homology"/>
<dbReference type="SMART" id="SM00256">
    <property type="entry name" value="FBOX"/>
    <property type="match status" value="1"/>
</dbReference>